<name>A0A5J4US98_9EUKA</name>
<feature type="domain" description="Ubiquitin-like" evidence="2">
    <location>
        <begin position="92"/>
        <end position="160"/>
    </location>
</feature>
<feature type="compositionally biased region" description="Low complexity" evidence="1">
    <location>
        <begin position="320"/>
        <end position="330"/>
    </location>
</feature>
<dbReference type="AlphaFoldDB" id="A0A5J4US98"/>
<feature type="compositionally biased region" description="Basic residues" evidence="1">
    <location>
        <begin position="201"/>
        <end position="214"/>
    </location>
</feature>
<dbReference type="InterPro" id="IPR022617">
    <property type="entry name" value="Rad60/SUMO-like_dom"/>
</dbReference>
<dbReference type="SUPFAM" id="SSF54236">
    <property type="entry name" value="Ubiquitin-like"/>
    <property type="match status" value="3"/>
</dbReference>
<feature type="compositionally biased region" description="Basic and acidic residues" evidence="1">
    <location>
        <begin position="331"/>
        <end position="345"/>
    </location>
</feature>
<gene>
    <name evidence="3" type="ORF">EZS28_031184</name>
</gene>
<dbReference type="InterPro" id="IPR029071">
    <property type="entry name" value="Ubiquitin-like_domsf"/>
</dbReference>
<feature type="compositionally biased region" description="Acidic residues" evidence="1">
    <location>
        <begin position="225"/>
        <end position="234"/>
    </location>
</feature>
<protein>
    <submittedName>
        <fullName evidence="3">Putative Polyubiquitin</fullName>
    </submittedName>
</protein>
<proteinExistence type="predicted"/>
<sequence length="419" mass="48480">MRIEIQELTGRAFYVDVASADETIEVIKLLILASKDIEPNLQRLVFKGELLQDDWIIRDCGIFEGSTLDLVVREKKQFKKQSSKAVLQKLGMEIIIENARGKTFTLDVEQQDTIGLIKQYIEDDTGIPAPQQRLLFEDQILDDEYTLAEYDIKNRDVLNIEKKLPHKAPQKLQSQKSKERLVAVQRDQDSDEDEEEEQRIRKAPQKLQSHKSKGRLVAAQRDIEENNDGSEDEDDRVKRVPKKLQSHKSKSKIIAAQRDDEEEEEEDEEEQEEPKKKTSHKLQSQKSKDRLQALYQEIEEEQSKEASQKLKPQKSKDRLQVVQKEAAVEQQWKERDKSKKDDQQRKFQMTIKVGTPDNRDVYVKVDPTTRISTVLGIVCKQIGASADTAQLFFGQKQLVKNDIVADYGIMNHDELKLVN</sequence>
<evidence type="ECO:0000259" key="2">
    <source>
        <dbReference type="PROSITE" id="PS50053"/>
    </source>
</evidence>
<evidence type="ECO:0000313" key="3">
    <source>
        <dbReference type="EMBL" id="KAA6373288.1"/>
    </source>
</evidence>
<dbReference type="Proteomes" id="UP000324800">
    <property type="component" value="Unassembled WGS sequence"/>
</dbReference>
<dbReference type="PRINTS" id="PR00348">
    <property type="entry name" value="UBIQUITIN"/>
</dbReference>
<dbReference type="CDD" id="cd17039">
    <property type="entry name" value="Ubl_ubiquitin_like"/>
    <property type="match status" value="2"/>
</dbReference>
<dbReference type="InterPro" id="IPR019956">
    <property type="entry name" value="Ubiquitin_dom"/>
</dbReference>
<accession>A0A5J4US98</accession>
<feature type="region of interest" description="Disordered" evidence="1">
    <location>
        <begin position="165"/>
        <end position="345"/>
    </location>
</feature>
<feature type="domain" description="Ubiquitin-like" evidence="2">
    <location>
        <begin position="1"/>
        <end position="77"/>
    </location>
</feature>
<feature type="domain" description="Ubiquitin-like" evidence="2">
    <location>
        <begin position="349"/>
        <end position="419"/>
    </location>
</feature>
<dbReference type="SMART" id="SM00213">
    <property type="entry name" value="UBQ"/>
    <property type="match status" value="2"/>
</dbReference>
<dbReference type="InterPro" id="IPR050158">
    <property type="entry name" value="Ubiquitin_ubiquitin-like"/>
</dbReference>
<dbReference type="EMBL" id="SNRW01012876">
    <property type="protein sequence ID" value="KAA6373288.1"/>
    <property type="molecule type" value="Genomic_DNA"/>
</dbReference>
<evidence type="ECO:0000256" key="1">
    <source>
        <dbReference type="SAM" id="MobiDB-lite"/>
    </source>
</evidence>
<dbReference type="Pfam" id="PF00240">
    <property type="entry name" value="ubiquitin"/>
    <property type="match status" value="2"/>
</dbReference>
<dbReference type="OrthoDB" id="419317at2759"/>
<dbReference type="Pfam" id="PF11976">
    <property type="entry name" value="Rad60-SLD"/>
    <property type="match status" value="1"/>
</dbReference>
<dbReference type="PANTHER" id="PTHR10666">
    <property type="entry name" value="UBIQUITIN"/>
    <property type="match status" value="1"/>
</dbReference>
<feature type="compositionally biased region" description="Acidic residues" evidence="1">
    <location>
        <begin position="259"/>
        <end position="272"/>
    </location>
</feature>
<reference evidence="3 4" key="1">
    <citation type="submission" date="2019-03" db="EMBL/GenBank/DDBJ databases">
        <title>Single cell metagenomics reveals metabolic interactions within the superorganism composed of flagellate Streblomastix strix and complex community of Bacteroidetes bacteria on its surface.</title>
        <authorList>
            <person name="Treitli S.C."/>
            <person name="Kolisko M."/>
            <person name="Husnik F."/>
            <person name="Keeling P."/>
            <person name="Hampl V."/>
        </authorList>
    </citation>
    <scope>NUCLEOTIDE SEQUENCE [LARGE SCALE GENOMIC DNA]</scope>
    <source>
        <strain evidence="3">ST1C</strain>
    </source>
</reference>
<dbReference type="InterPro" id="IPR000626">
    <property type="entry name" value="Ubiquitin-like_dom"/>
</dbReference>
<comment type="caution">
    <text evidence="3">The sequence shown here is derived from an EMBL/GenBank/DDBJ whole genome shotgun (WGS) entry which is preliminary data.</text>
</comment>
<dbReference type="PROSITE" id="PS50053">
    <property type="entry name" value="UBIQUITIN_2"/>
    <property type="match status" value="3"/>
</dbReference>
<feature type="compositionally biased region" description="Basic residues" evidence="1">
    <location>
        <begin position="239"/>
        <end position="251"/>
    </location>
</feature>
<organism evidence="3 4">
    <name type="scientific">Streblomastix strix</name>
    <dbReference type="NCBI Taxonomy" id="222440"/>
    <lineage>
        <taxon>Eukaryota</taxon>
        <taxon>Metamonada</taxon>
        <taxon>Preaxostyla</taxon>
        <taxon>Oxymonadida</taxon>
        <taxon>Streblomastigidae</taxon>
        <taxon>Streblomastix</taxon>
    </lineage>
</organism>
<evidence type="ECO:0000313" key="4">
    <source>
        <dbReference type="Proteomes" id="UP000324800"/>
    </source>
</evidence>
<dbReference type="Gene3D" id="3.10.20.90">
    <property type="entry name" value="Phosphatidylinositol 3-kinase Catalytic Subunit, Chain A, domain 1"/>
    <property type="match status" value="3"/>
</dbReference>
<feature type="compositionally biased region" description="Basic and acidic residues" evidence="1">
    <location>
        <begin position="301"/>
        <end position="319"/>
    </location>
</feature>